<sequence length="424" mass="47761">MDPGPGPPSEDGNHVLPSVEIIDLTGLSSSDESSDEWEDISNVIDLTNLPSEDENDAPTKVARVNHVSDKHQRHLEVFRRDVCELCNRVARYDRGITKHHLYPQSVVKAAPAGTYTEVQKNTLALLCWPCHSAIHRIMSNDTLAAAFHSVQLLKSHKEVQDWIRRMQRATTAELDASHRRPRALGISGRNSKWKTRLIQRPESLKRPLPSQRPDEDTSRFGGAPRRSARLADLGTGASSTITRVGASNTGQASGVVKTSKMTKKQRNRANRLARCVEKADKIPEINKALDTIWAKNGNGFPTYYPGANGKNFRLRDEVKRLGKHANLRWREVRNVMRTRPEYRKWYKWSYTPKPQADLQPSLRPLQDQNADEAQTPELKAGDGGTEAMEGVQIRNDELKDRDAPESSVRETYDALEKVGDYIPL</sequence>
<feature type="region of interest" description="Disordered" evidence="1">
    <location>
        <begin position="251"/>
        <end position="272"/>
    </location>
</feature>
<comment type="caution">
    <text evidence="2">The sequence shown here is derived from an EMBL/GenBank/DDBJ whole genome shotgun (WGS) entry which is preliminary data.</text>
</comment>
<proteinExistence type="predicted"/>
<evidence type="ECO:0000313" key="3">
    <source>
        <dbReference type="Proteomes" id="UP001320245"/>
    </source>
</evidence>
<evidence type="ECO:0008006" key="4">
    <source>
        <dbReference type="Google" id="ProtNLM"/>
    </source>
</evidence>
<dbReference type="PANTHER" id="PTHR37827:SF1">
    <property type="entry name" value="HNH DOMAIN-CONTAINING PROTEIN"/>
    <property type="match status" value="1"/>
</dbReference>
<evidence type="ECO:0000313" key="2">
    <source>
        <dbReference type="EMBL" id="KAK7747491.1"/>
    </source>
</evidence>
<feature type="region of interest" description="Disordered" evidence="1">
    <location>
        <begin position="173"/>
        <end position="233"/>
    </location>
</feature>
<name>A0AAN9UGP3_9PEZI</name>
<reference evidence="2 3" key="1">
    <citation type="journal article" date="2023" name="PLoS ONE">
        <title>Cytospora paraplurivora sp. nov. isolated from orchards with fruit tree decline syndrome in Ontario, Canada.</title>
        <authorList>
            <person name="Ilyukhin E."/>
            <person name="Nguyen H.D.T."/>
            <person name="Castle A.J."/>
            <person name="Ellouze W."/>
        </authorList>
    </citation>
    <scope>NUCLEOTIDE SEQUENCE [LARGE SCALE GENOMIC DNA]</scope>
    <source>
        <strain evidence="2 3">FDS-564</strain>
    </source>
</reference>
<evidence type="ECO:0000256" key="1">
    <source>
        <dbReference type="SAM" id="MobiDB-lite"/>
    </source>
</evidence>
<feature type="compositionally biased region" description="Basic and acidic residues" evidence="1">
    <location>
        <begin position="394"/>
        <end position="409"/>
    </location>
</feature>
<dbReference type="EMBL" id="JAJSPL020000004">
    <property type="protein sequence ID" value="KAK7747491.1"/>
    <property type="molecule type" value="Genomic_DNA"/>
</dbReference>
<dbReference type="Proteomes" id="UP001320245">
    <property type="component" value="Unassembled WGS sequence"/>
</dbReference>
<dbReference type="PANTHER" id="PTHR37827">
    <property type="entry name" value="TUDOR DOMAIN-CONTAINING PROTEIN"/>
    <property type="match status" value="1"/>
</dbReference>
<keyword evidence="3" id="KW-1185">Reference proteome</keyword>
<protein>
    <recommendedName>
        <fullName evidence="4">HNH domain-containing protein</fullName>
    </recommendedName>
</protein>
<organism evidence="2 3">
    <name type="scientific">Cytospora paraplurivora</name>
    <dbReference type="NCBI Taxonomy" id="2898453"/>
    <lineage>
        <taxon>Eukaryota</taxon>
        <taxon>Fungi</taxon>
        <taxon>Dikarya</taxon>
        <taxon>Ascomycota</taxon>
        <taxon>Pezizomycotina</taxon>
        <taxon>Sordariomycetes</taxon>
        <taxon>Sordariomycetidae</taxon>
        <taxon>Diaporthales</taxon>
        <taxon>Cytosporaceae</taxon>
        <taxon>Cytospora</taxon>
    </lineage>
</organism>
<dbReference type="AlphaFoldDB" id="A0AAN9UGP3"/>
<feature type="region of interest" description="Disordered" evidence="1">
    <location>
        <begin position="367"/>
        <end position="409"/>
    </location>
</feature>
<gene>
    <name evidence="2" type="ORF">SLS53_001746</name>
</gene>
<feature type="compositionally biased region" description="Basic residues" evidence="1">
    <location>
        <begin position="260"/>
        <end position="271"/>
    </location>
</feature>
<accession>A0AAN9UGP3</accession>